<evidence type="ECO:0000256" key="5">
    <source>
        <dbReference type="ARBA" id="ARBA00023015"/>
    </source>
</evidence>
<evidence type="ECO:0000256" key="7">
    <source>
        <dbReference type="ARBA" id="ARBA00023242"/>
    </source>
</evidence>
<keyword evidence="4" id="KW-0862">Zinc</keyword>
<evidence type="ECO:0000256" key="1">
    <source>
        <dbReference type="ARBA" id="ARBA00004123"/>
    </source>
</evidence>
<keyword evidence="3 8" id="KW-0863">Zinc-finger</keyword>
<dbReference type="OrthoDB" id="2758317at2759"/>
<sequence>MPCDRQTAVSALQSTQVQVQVQSEHEHDLELNCPECGARLARKFDLRRHMLTHAKELDSLKFHCPFEGCKTKCLQKANMLTHMKRHTGLKDIKCPHEGCTWITGDPACLTRHRKSQHGYVPAARAPRHKSPKTGRFQPYGRVALASDLQKTLTPDQEMLSHIIPGRLAYPEDDWSVSPLSSHSSDVSSDLEARKLSLLLLRGSSISPLSISTSPESSSSPPASSSSASTPLSSSGSDGSSSSPASKQAPSVFQPPIFGMDSMYPHSYNAASTLSSSSSISDTEFEQLLASIGTEEFMASLQELPALPALPALPSASQSTTLSPSLFLDNTPAPISVWQPSENEWTKVFSVPSPTDSVFSEAHTPAADLPGTSLFFNPAAQSFDSDFSLDFTETYL</sequence>
<accession>A0A4S4MB63</accession>
<evidence type="ECO:0000256" key="8">
    <source>
        <dbReference type="PROSITE-ProRule" id="PRU00042"/>
    </source>
</evidence>
<dbReference type="PROSITE" id="PS00028">
    <property type="entry name" value="ZINC_FINGER_C2H2_1"/>
    <property type="match status" value="2"/>
</dbReference>
<feature type="domain" description="C2H2-type" evidence="10">
    <location>
        <begin position="62"/>
        <end position="91"/>
    </location>
</feature>
<feature type="region of interest" description="Disordered" evidence="9">
    <location>
        <begin position="208"/>
        <end position="251"/>
    </location>
</feature>
<name>A0A4S4MB63_9APHY</name>
<protein>
    <recommendedName>
        <fullName evidence="10">C2H2-type domain-containing protein</fullName>
    </recommendedName>
</protein>
<evidence type="ECO:0000256" key="3">
    <source>
        <dbReference type="ARBA" id="ARBA00022771"/>
    </source>
</evidence>
<comment type="caution">
    <text evidence="11">The sequence shown here is derived from an EMBL/GenBank/DDBJ whole genome shotgun (WGS) entry which is preliminary data.</text>
</comment>
<evidence type="ECO:0000256" key="4">
    <source>
        <dbReference type="ARBA" id="ARBA00022833"/>
    </source>
</evidence>
<dbReference type="PANTHER" id="PTHR46179">
    <property type="entry name" value="ZINC FINGER PROTEIN"/>
    <property type="match status" value="1"/>
</dbReference>
<organism evidence="11 12">
    <name type="scientific">Antrodiella citrinella</name>
    <dbReference type="NCBI Taxonomy" id="2447956"/>
    <lineage>
        <taxon>Eukaryota</taxon>
        <taxon>Fungi</taxon>
        <taxon>Dikarya</taxon>
        <taxon>Basidiomycota</taxon>
        <taxon>Agaricomycotina</taxon>
        <taxon>Agaricomycetes</taxon>
        <taxon>Polyporales</taxon>
        <taxon>Steccherinaceae</taxon>
        <taxon>Antrodiella</taxon>
    </lineage>
</organism>
<keyword evidence="6" id="KW-0804">Transcription</keyword>
<keyword evidence="5" id="KW-0805">Transcription regulation</keyword>
<evidence type="ECO:0000256" key="2">
    <source>
        <dbReference type="ARBA" id="ARBA00022723"/>
    </source>
</evidence>
<dbReference type="PROSITE" id="PS50157">
    <property type="entry name" value="ZINC_FINGER_C2H2_2"/>
    <property type="match status" value="2"/>
</dbReference>
<evidence type="ECO:0000313" key="12">
    <source>
        <dbReference type="Proteomes" id="UP000308730"/>
    </source>
</evidence>
<evidence type="ECO:0000256" key="9">
    <source>
        <dbReference type="SAM" id="MobiDB-lite"/>
    </source>
</evidence>
<feature type="compositionally biased region" description="Low complexity" evidence="9">
    <location>
        <begin position="208"/>
        <end position="250"/>
    </location>
</feature>
<evidence type="ECO:0000313" key="11">
    <source>
        <dbReference type="EMBL" id="THH20210.1"/>
    </source>
</evidence>
<keyword evidence="2" id="KW-0479">Metal-binding</keyword>
<dbReference type="Pfam" id="PF00096">
    <property type="entry name" value="zf-C2H2"/>
    <property type="match status" value="1"/>
</dbReference>
<proteinExistence type="predicted"/>
<comment type="subcellular location">
    <subcellularLocation>
        <location evidence="1">Nucleus</location>
    </subcellularLocation>
</comment>
<dbReference type="Gene3D" id="3.30.160.60">
    <property type="entry name" value="Classic Zinc Finger"/>
    <property type="match status" value="2"/>
</dbReference>
<dbReference type="SUPFAM" id="SSF57667">
    <property type="entry name" value="beta-beta-alpha zinc fingers"/>
    <property type="match status" value="1"/>
</dbReference>
<dbReference type="AlphaFoldDB" id="A0A4S4MB63"/>
<dbReference type="EMBL" id="SGPM01000502">
    <property type="protein sequence ID" value="THH20210.1"/>
    <property type="molecule type" value="Genomic_DNA"/>
</dbReference>
<keyword evidence="12" id="KW-1185">Reference proteome</keyword>
<keyword evidence="7" id="KW-0539">Nucleus</keyword>
<gene>
    <name evidence="11" type="ORF">EUX98_g8628</name>
</gene>
<dbReference type="SMART" id="SM00355">
    <property type="entry name" value="ZnF_C2H2"/>
    <property type="match status" value="3"/>
</dbReference>
<dbReference type="InterPro" id="IPR051061">
    <property type="entry name" value="Zinc_finger_trans_reg"/>
</dbReference>
<dbReference type="GO" id="GO:0008270">
    <property type="term" value="F:zinc ion binding"/>
    <property type="evidence" value="ECO:0007669"/>
    <property type="project" value="UniProtKB-KW"/>
</dbReference>
<evidence type="ECO:0000259" key="10">
    <source>
        <dbReference type="PROSITE" id="PS50157"/>
    </source>
</evidence>
<evidence type="ECO:0000256" key="6">
    <source>
        <dbReference type="ARBA" id="ARBA00023163"/>
    </source>
</evidence>
<dbReference type="PANTHER" id="PTHR46179:SF13">
    <property type="entry name" value="C2H2-TYPE DOMAIN-CONTAINING PROTEIN"/>
    <property type="match status" value="1"/>
</dbReference>
<dbReference type="Proteomes" id="UP000308730">
    <property type="component" value="Unassembled WGS sequence"/>
</dbReference>
<reference evidence="11 12" key="1">
    <citation type="submission" date="2019-02" db="EMBL/GenBank/DDBJ databases">
        <title>Genome sequencing of the rare red list fungi Antrodiella citrinella (Flaviporus citrinellus).</title>
        <authorList>
            <person name="Buettner E."/>
            <person name="Kellner H."/>
        </authorList>
    </citation>
    <scope>NUCLEOTIDE SEQUENCE [LARGE SCALE GENOMIC DNA]</scope>
    <source>
        <strain evidence="11 12">DSM 108506</strain>
    </source>
</reference>
<dbReference type="InterPro" id="IPR013087">
    <property type="entry name" value="Znf_C2H2_type"/>
</dbReference>
<feature type="domain" description="C2H2-type" evidence="10">
    <location>
        <begin position="31"/>
        <end position="58"/>
    </location>
</feature>
<dbReference type="GO" id="GO:0005634">
    <property type="term" value="C:nucleus"/>
    <property type="evidence" value="ECO:0007669"/>
    <property type="project" value="UniProtKB-SubCell"/>
</dbReference>
<dbReference type="GO" id="GO:0006357">
    <property type="term" value="P:regulation of transcription by RNA polymerase II"/>
    <property type="evidence" value="ECO:0007669"/>
    <property type="project" value="TreeGrafter"/>
</dbReference>
<dbReference type="InterPro" id="IPR036236">
    <property type="entry name" value="Znf_C2H2_sf"/>
</dbReference>